<dbReference type="PANTHER" id="PTHR33021:SF235">
    <property type="entry name" value="COPPER ION BINDING _ ELECTRON CARRIER PROTEIN-RELATED"/>
    <property type="match status" value="1"/>
</dbReference>
<dbReference type="GO" id="GO:0005886">
    <property type="term" value="C:plasma membrane"/>
    <property type="evidence" value="ECO:0007669"/>
    <property type="project" value="TreeGrafter"/>
</dbReference>
<feature type="compositionally biased region" description="Low complexity" evidence="4">
    <location>
        <begin position="130"/>
        <end position="141"/>
    </location>
</feature>
<protein>
    <recommendedName>
        <fullName evidence="6">Phytocyanin domain-containing protein</fullName>
    </recommendedName>
</protein>
<dbReference type="Pfam" id="PF02298">
    <property type="entry name" value="Cu_bind_like"/>
    <property type="match status" value="1"/>
</dbReference>
<dbReference type="PROSITE" id="PS51485">
    <property type="entry name" value="PHYTOCYANIN"/>
    <property type="match status" value="1"/>
</dbReference>
<dbReference type="InterPro" id="IPR028871">
    <property type="entry name" value="BlueCu_1_BS"/>
</dbReference>
<evidence type="ECO:0000256" key="3">
    <source>
        <dbReference type="ARBA" id="ARBA00023180"/>
    </source>
</evidence>
<dbReference type="InterPro" id="IPR008972">
    <property type="entry name" value="Cupredoxin"/>
</dbReference>
<comment type="caution">
    <text evidence="7">The sequence shown here is derived from an EMBL/GenBank/DDBJ whole genome shotgun (WGS) entry which is preliminary data.</text>
</comment>
<sequence>MELAKRAVVLVLLMVALGGVVSTMGEVYKVGEANGWTNTAQFNYKAWAAAKTFHVGDTILFQYNKQFQNVVRVTHKNFNSCNATTPYRTLNTGNDSFVIPRHGHFYFICSLPGHCQSGQKVDIRVPEASLPPSQAPTSLSPSPSPSDSDHKSASALPLAKGGFWLSAVVLALSVSGFAY</sequence>
<evidence type="ECO:0000259" key="6">
    <source>
        <dbReference type="PROSITE" id="PS51485"/>
    </source>
</evidence>
<dbReference type="InterPro" id="IPR003245">
    <property type="entry name" value="Phytocyanin_dom"/>
</dbReference>
<dbReference type="FunFam" id="2.60.40.420:FF:000003">
    <property type="entry name" value="Blue copper"/>
    <property type="match status" value="1"/>
</dbReference>
<evidence type="ECO:0000256" key="1">
    <source>
        <dbReference type="ARBA" id="ARBA00022723"/>
    </source>
</evidence>
<dbReference type="InterPro" id="IPR039391">
    <property type="entry name" value="Phytocyanin-like"/>
</dbReference>
<dbReference type="GO" id="GO:0009055">
    <property type="term" value="F:electron transfer activity"/>
    <property type="evidence" value="ECO:0007669"/>
    <property type="project" value="InterPro"/>
</dbReference>
<accession>A0A6A4LSS0</accession>
<name>A0A6A4LSS0_9ERIC</name>
<evidence type="ECO:0000256" key="5">
    <source>
        <dbReference type="SAM" id="SignalP"/>
    </source>
</evidence>
<dbReference type="PROSITE" id="PS00196">
    <property type="entry name" value="COPPER_BLUE"/>
    <property type="match status" value="1"/>
</dbReference>
<feature type="domain" description="Phytocyanin" evidence="6">
    <location>
        <begin position="26"/>
        <end position="127"/>
    </location>
</feature>
<feature type="non-terminal residue" evidence="7">
    <location>
        <position position="1"/>
    </location>
</feature>
<reference evidence="7 8" key="1">
    <citation type="journal article" date="2019" name="Genome Biol. Evol.">
        <title>The Rhododendron genome and chromosomal organization provide insight into shared whole-genome duplications across the heath family (Ericaceae).</title>
        <authorList>
            <person name="Soza V.L."/>
            <person name="Lindsley D."/>
            <person name="Waalkes A."/>
            <person name="Ramage E."/>
            <person name="Patwardhan R.P."/>
            <person name="Burton J.N."/>
            <person name="Adey A."/>
            <person name="Kumar A."/>
            <person name="Qiu R."/>
            <person name="Shendure J."/>
            <person name="Hall B."/>
        </authorList>
    </citation>
    <scope>NUCLEOTIDE SEQUENCE [LARGE SCALE GENOMIC DNA]</scope>
    <source>
        <strain evidence="7">RSF 1966-606</strain>
    </source>
</reference>
<feature type="signal peptide" evidence="5">
    <location>
        <begin position="1"/>
        <end position="22"/>
    </location>
</feature>
<dbReference type="SUPFAM" id="SSF49503">
    <property type="entry name" value="Cupredoxins"/>
    <property type="match status" value="1"/>
</dbReference>
<keyword evidence="1" id="KW-0479">Metal-binding</keyword>
<keyword evidence="3" id="KW-0325">Glycoprotein</keyword>
<evidence type="ECO:0000256" key="4">
    <source>
        <dbReference type="SAM" id="MobiDB-lite"/>
    </source>
</evidence>
<keyword evidence="2" id="KW-0186">Copper</keyword>
<evidence type="ECO:0000313" key="7">
    <source>
        <dbReference type="EMBL" id="KAE9464026.1"/>
    </source>
</evidence>
<feature type="chain" id="PRO_5025546581" description="Phytocyanin domain-containing protein" evidence="5">
    <location>
        <begin position="23"/>
        <end position="179"/>
    </location>
</feature>
<dbReference type="GO" id="GO:0046872">
    <property type="term" value="F:metal ion binding"/>
    <property type="evidence" value="ECO:0007669"/>
    <property type="project" value="UniProtKB-KW"/>
</dbReference>
<dbReference type="Gene3D" id="2.60.40.420">
    <property type="entry name" value="Cupredoxins - blue copper proteins"/>
    <property type="match status" value="1"/>
</dbReference>
<evidence type="ECO:0000256" key="2">
    <source>
        <dbReference type="ARBA" id="ARBA00023008"/>
    </source>
</evidence>
<feature type="region of interest" description="Disordered" evidence="4">
    <location>
        <begin position="130"/>
        <end position="153"/>
    </location>
</feature>
<dbReference type="EMBL" id="QEFC01000547">
    <property type="protein sequence ID" value="KAE9464026.1"/>
    <property type="molecule type" value="Genomic_DNA"/>
</dbReference>
<dbReference type="AlphaFoldDB" id="A0A6A4LSS0"/>
<gene>
    <name evidence="7" type="ORF">C3L33_04104</name>
</gene>
<keyword evidence="8" id="KW-1185">Reference proteome</keyword>
<dbReference type="Proteomes" id="UP000428333">
    <property type="component" value="Linkage Group LG03"/>
</dbReference>
<proteinExistence type="predicted"/>
<organism evidence="7 8">
    <name type="scientific">Rhododendron williamsianum</name>
    <dbReference type="NCBI Taxonomy" id="262921"/>
    <lineage>
        <taxon>Eukaryota</taxon>
        <taxon>Viridiplantae</taxon>
        <taxon>Streptophyta</taxon>
        <taxon>Embryophyta</taxon>
        <taxon>Tracheophyta</taxon>
        <taxon>Spermatophyta</taxon>
        <taxon>Magnoliopsida</taxon>
        <taxon>eudicotyledons</taxon>
        <taxon>Gunneridae</taxon>
        <taxon>Pentapetalae</taxon>
        <taxon>asterids</taxon>
        <taxon>Ericales</taxon>
        <taxon>Ericaceae</taxon>
        <taxon>Ericoideae</taxon>
        <taxon>Rhodoreae</taxon>
        <taxon>Rhododendron</taxon>
    </lineage>
</organism>
<keyword evidence="5" id="KW-0732">Signal</keyword>
<evidence type="ECO:0000313" key="8">
    <source>
        <dbReference type="Proteomes" id="UP000428333"/>
    </source>
</evidence>
<dbReference type="OrthoDB" id="1933492at2759"/>
<dbReference type="PANTHER" id="PTHR33021">
    <property type="entry name" value="BLUE COPPER PROTEIN"/>
    <property type="match status" value="1"/>
</dbReference>